<dbReference type="PANTHER" id="PTHR11014">
    <property type="entry name" value="PEPTIDASE M20 FAMILY MEMBER"/>
    <property type="match status" value="1"/>
</dbReference>
<evidence type="ECO:0000256" key="2">
    <source>
        <dbReference type="PIRSR" id="PIRSR005962-1"/>
    </source>
</evidence>
<evidence type="ECO:0000256" key="1">
    <source>
        <dbReference type="ARBA" id="ARBA00022801"/>
    </source>
</evidence>
<comment type="caution">
    <text evidence="4">The sequence shown here is derived from an EMBL/GenBank/DDBJ whole genome shotgun (WGS) entry which is preliminary data.</text>
</comment>
<accession>A0A8G2FG70</accession>
<feature type="domain" description="Peptidase M20 dimerisation" evidence="3">
    <location>
        <begin position="186"/>
        <end position="277"/>
    </location>
</feature>
<protein>
    <submittedName>
        <fullName evidence="4">Hippurate hydrolase</fullName>
    </submittedName>
</protein>
<reference evidence="4 5" key="1">
    <citation type="submission" date="2017-01" db="EMBL/GenBank/DDBJ databases">
        <authorList>
            <person name="Varghese N."/>
            <person name="Submissions S."/>
        </authorList>
    </citation>
    <scope>NUCLEOTIDE SEQUENCE [LARGE SCALE GENOMIC DNA]</scope>
    <source>
        <strain evidence="4 5">ATCC 35905</strain>
    </source>
</reference>
<feature type="binding site" evidence="2">
    <location>
        <position position="101"/>
    </location>
    <ligand>
        <name>Mn(2+)</name>
        <dbReference type="ChEBI" id="CHEBI:29035"/>
        <label>2</label>
    </ligand>
</feature>
<dbReference type="GO" id="GO:0046872">
    <property type="term" value="F:metal ion binding"/>
    <property type="evidence" value="ECO:0007669"/>
    <property type="project" value="UniProtKB-KW"/>
</dbReference>
<dbReference type="Pfam" id="PF01546">
    <property type="entry name" value="Peptidase_M20"/>
    <property type="match status" value="1"/>
</dbReference>
<keyword evidence="1 4" id="KW-0378">Hydrolase</keyword>
<keyword evidence="5" id="KW-1185">Reference proteome</keyword>
<dbReference type="InterPro" id="IPR017439">
    <property type="entry name" value="Amidohydrolase"/>
</dbReference>
<feature type="binding site" evidence="2">
    <location>
        <position position="160"/>
    </location>
    <ligand>
        <name>Mn(2+)</name>
        <dbReference type="ChEBI" id="CHEBI:29035"/>
        <label>2</label>
    </ligand>
</feature>
<sequence length="384" mass="40674">MPDSIADSLAPKMTAWRHHLHQNPELSLHEAKTAAFVCETLTELGIRFESGIGGHGVVATIRRGGNRSVGLRADMDALPIIEATGLPYASRTPGVMHACGHDGHTASLLGAAMMLRDDPDWSGTVHFVFQPAEEGYGGARAMLADGMLSRFPMERIFGYHNWPGLEAGTVMIPDGPMMAQGERLGITIHGHAGHAAMPHLTADPVLAAGHVIVALQSVVSRSVNPLEAAVVSICVMQGAEAENQIPDVVTLRGTFRALIPEVFDLVAGRIRDVATHTAAALGCRAEVVFERTVAATINHQDEAELARAAAAGIGLPVRKDLPPTMASEDFGWFLREIPGAYAWIGNGPAAEGAFLHNQFYNFNDAILPVAARYLAATAKAALGG</sequence>
<evidence type="ECO:0000259" key="3">
    <source>
        <dbReference type="Pfam" id="PF07687"/>
    </source>
</evidence>
<gene>
    <name evidence="4" type="ORF">SAMN05421828_10918</name>
</gene>
<dbReference type="SUPFAM" id="SSF53187">
    <property type="entry name" value="Zn-dependent exopeptidases"/>
    <property type="match status" value="1"/>
</dbReference>
<name>A0A8G2FG70_ACIRU</name>
<dbReference type="RefSeq" id="WP_029311034.1">
    <property type="nucleotide sequence ID" value="NZ_FTNE01000009.1"/>
</dbReference>
<dbReference type="Gene3D" id="3.30.70.360">
    <property type="match status" value="1"/>
</dbReference>
<dbReference type="InterPro" id="IPR002933">
    <property type="entry name" value="Peptidase_M20"/>
</dbReference>
<dbReference type="OrthoDB" id="9777385at2"/>
<dbReference type="EMBL" id="FTNE01000009">
    <property type="protein sequence ID" value="SIQ76396.1"/>
    <property type="molecule type" value="Genomic_DNA"/>
</dbReference>
<dbReference type="GO" id="GO:0050118">
    <property type="term" value="F:N-acetyldiaminopimelate deacetylase activity"/>
    <property type="evidence" value="ECO:0007669"/>
    <property type="project" value="UniProtKB-ARBA"/>
</dbReference>
<feature type="binding site" evidence="2">
    <location>
        <position position="356"/>
    </location>
    <ligand>
        <name>Mn(2+)</name>
        <dbReference type="ChEBI" id="CHEBI:29035"/>
        <label>2</label>
    </ligand>
</feature>
<keyword evidence="2" id="KW-0464">Manganese</keyword>
<dbReference type="InterPro" id="IPR036264">
    <property type="entry name" value="Bact_exopeptidase_dim_dom"/>
</dbReference>
<comment type="cofactor">
    <cofactor evidence="2">
        <name>Mn(2+)</name>
        <dbReference type="ChEBI" id="CHEBI:29035"/>
    </cofactor>
    <text evidence="2">The Mn(2+) ion enhances activity.</text>
</comment>
<dbReference type="NCBIfam" id="TIGR01891">
    <property type="entry name" value="amidohydrolases"/>
    <property type="match status" value="1"/>
</dbReference>
<dbReference type="FunFam" id="3.30.70.360:FF:000001">
    <property type="entry name" value="N-acetyldiaminopimelate deacetylase"/>
    <property type="match status" value="1"/>
</dbReference>
<proteinExistence type="predicted"/>
<dbReference type="SUPFAM" id="SSF55031">
    <property type="entry name" value="Bacterial exopeptidase dimerisation domain"/>
    <property type="match status" value="1"/>
</dbReference>
<dbReference type="Proteomes" id="UP000186308">
    <property type="component" value="Unassembled WGS sequence"/>
</dbReference>
<organism evidence="4 5">
    <name type="scientific">Acidiphilium rubrum</name>
    <dbReference type="NCBI Taxonomy" id="526"/>
    <lineage>
        <taxon>Bacteria</taxon>
        <taxon>Pseudomonadati</taxon>
        <taxon>Pseudomonadota</taxon>
        <taxon>Alphaproteobacteria</taxon>
        <taxon>Acetobacterales</taxon>
        <taxon>Acidocellaceae</taxon>
        <taxon>Acidiphilium</taxon>
    </lineage>
</organism>
<evidence type="ECO:0000313" key="4">
    <source>
        <dbReference type="EMBL" id="SIQ76396.1"/>
    </source>
</evidence>
<dbReference type="Gene3D" id="3.40.630.10">
    <property type="entry name" value="Zn peptidases"/>
    <property type="match status" value="1"/>
</dbReference>
<dbReference type="AlphaFoldDB" id="A0A8G2FG70"/>
<feature type="binding site" evidence="2">
    <location>
        <position position="134"/>
    </location>
    <ligand>
        <name>Mn(2+)</name>
        <dbReference type="ChEBI" id="CHEBI:29035"/>
        <label>2</label>
    </ligand>
</feature>
<evidence type="ECO:0000313" key="5">
    <source>
        <dbReference type="Proteomes" id="UP000186308"/>
    </source>
</evidence>
<dbReference type="PIRSF" id="PIRSF005962">
    <property type="entry name" value="Pept_M20D_amidohydro"/>
    <property type="match status" value="1"/>
</dbReference>
<keyword evidence="2" id="KW-0479">Metal-binding</keyword>
<dbReference type="GO" id="GO:0019877">
    <property type="term" value="P:diaminopimelate biosynthetic process"/>
    <property type="evidence" value="ECO:0007669"/>
    <property type="project" value="UniProtKB-ARBA"/>
</dbReference>
<feature type="binding site" evidence="2">
    <location>
        <position position="99"/>
    </location>
    <ligand>
        <name>Mn(2+)</name>
        <dbReference type="ChEBI" id="CHEBI:29035"/>
        <label>2</label>
    </ligand>
</feature>
<dbReference type="InterPro" id="IPR011650">
    <property type="entry name" value="Peptidase_M20_dimer"/>
</dbReference>
<dbReference type="PANTHER" id="PTHR11014:SF63">
    <property type="entry name" value="METALLOPEPTIDASE, PUTATIVE (AFU_ORTHOLOGUE AFUA_6G09600)-RELATED"/>
    <property type="match status" value="1"/>
</dbReference>
<dbReference type="Pfam" id="PF07687">
    <property type="entry name" value="M20_dimer"/>
    <property type="match status" value="1"/>
</dbReference>